<evidence type="ECO:0000256" key="1">
    <source>
        <dbReference type="SAM" id="MobiDB-lite"/>
    </source>
</evidence>
<gene>
    <name evidence="3" type="ORF">FGG08_006847</name>
</gene>
<feature type="compositionally biased region" description="Low complexity" evidence="1">
    <location>
        <begin position="65"/>
        <end position="82"/>
    </location>
</feature>
<evidence type="ECO:0000313" key="3">
    <source>
        <dbReference type="EMBL" id="KAH0536268.1"/>
    </source>
</evidence>
<reference evidence="3" key="1">
    <citation type="submission" date="2021-03" db="EMBL/GenBank/DDBJ databases">
        <title>Comparative genomics and phylogenomic investigation of the class Geoglossomycetes provide insights into ecological specialization and systematics.</title>
        <authorList>
            <person name="Melie T."/>
            <person name="Pirro S."/>
            <person name="Miller A.N."/>
            <person name="Quandt A."/>
        </authorList>
    </citation>
    <scope>NUCLEOTIDE SEQUENCE</scope>
    <source>
        <strain evidence="3">GBOQ0MN5Z8</strain>
    </source>
</reference>
<dbReference type="Proteomes" id="UP000698800">
    <property type="component" value="Unassembled WGS sequence"/>
</dbReference>
<evidence type="ECO:0000256" key="2">
    <source>
        <dbReference type="SAM" id="Phobius"/>
    </source>
</evidence>
<dbReference type="EMBL" id="JAGHQL010000219">
    <property type="protein sequence ID" value="KAH0536268.1"/>
    <property type="molecule type" value="Genomic_DNA"/>
</dbReference>
<keyword evidence="2" id="KW-1133">Transmembrane helix</keyword>
<dbReference type="AlphaFoldDB" id="A0A9P8HVG8"/>
<keyword evidence="4" id="KW-1185">Reference proteome</keyword>
<protein>
    <submittedName>
        <fullName evidence="3">Uncharacterized protein</fullName>
    </submittedName>
</protein>
<organism evidence="3 4">
    <name type="scientific">Glutinoglossum americanum</name>
    <dbReference type="NCBI Taxonomy" id="1670608"/>
    <lineage>
        <taxon>Eukaryota</taxon>
        <taxon>Fungi</taxon>
        <taxon>Dikarya</taxon>
        <taxon>Ascomycota</taxon>
        <taxon>Pezizomycotina</taxon>
        <taxon>Geoglossomycetes</taxon>
        <taxon>Geoglossales</taxon>
        <taxon>Geoglossaceae</taxon>
        <taxon>Glutinoglossum</taxon>
    </lineage>
</organism>
<keyword evidence="2" id="KW-0812">Transmembrane</keyword>
<accession>A0A9P8HVG8</accession>
<keyword evidence="2" id="KW-0472">Membrane</keyword>
<sequence length="304" mass="32372">MSRALVILFSVSKKGGMPFAWYIAICKTPSKTARCLRSCARNTSGIPSGACKPGGVGPQGLDIGSASHNSNISSSRSYESYNTDGETLGGRVDINEDKGDDPLPSNSENSFYHEAGNSALAGEQSVLAREPSALATELLEITEKLSQIAEELLALAGEQSALAREPLALAGKLLAIAEKLLAPVGEPSASDIEPPIPRCAMMHFFNRPVDAGNLRTYLKVLPKRKEFLKHKGNDTVGWGLFYKEEASWFMVAAIPGLLGLFALCWFALKSGEDFKDASPPAIIAMAFAGVALTVIKEIAEQNVG</sequence>
<name>A0A9P8HVG8_9PEZI</name>
<feature type="region of interest" description="Disordered" evidence="1">
    <location>
        <begin position="62"/>
        <end position="112"/>
    </location>
</feature>
<comment type="caution">
    <text evidence="3">The sequence shown here is derived from an EMBL/GenBank/DDBJ whole genome shotgun (WGS) entry which is preliminary data.</text>
</comment>
<evidence type="ECO:0000313" key="4">
    <source>
        <dbReference type="Proteomes" id="UP000698800"/>
    </source>
</evidence>
<feature type="transmembrane region" description="Helical" evidence="2">
    <location>
        <begin position="248"/>
        <end position="268"/>
    </location>
</feature>
<proteinExistence type="predicted"/>